<gene>
    <name evidence="7" type="ORF">ONZ52_21990</name>
</gene>
<protein>
    <submittedName>
        <fullName evidence="7">MFS transporter</fullName>
    </submittedName>
</protein>
<keyword evidence="3 5" id="KW-1133">Transmembrane helix</keyword>
<feature type="transmembrane region" description="Helical" evidence="5">
    <location>
        <begin position="326"/>
        <end position="348"/>
    </location>
</feature>
<keyword evidence="4 5" id="KW-0472">Membrane</keyword>
<evidence type="ECO:0000256" key="4">
    <source>
        <dbReference type="ARBA" id="ARBA00023136"/>
    </source>
</evidence>
<accession>A0ABT3KLK5</accession>
<dbReference type="InterPro" id="IPR020846">
    <property type="entry name" value="MFS_dom"/>
</dbReference>
<feature type="transmembrane region" description="Helical" evidence="5">
    <location>
        <begin position="242"/>
        <end position="263"/>
    </location>
</feature>
<name>A0ABT3KLK5_9GAMM</name>
<feature type="transmembrane region" description="Helical" evidence="5">
    <location>
        <begin position="66"/>
        <end position="85"/>
    </location>
</feature>
<evidence type="ECO:0000256" key="1">
    <source>
        <dbReference type="ARBA" id="ARBA00004141"/>
    </source>
</evidence>
<feature type="domain" description="Major facilitator superfamily (MFS) profile" evidence="6">
    <location>
        <begin position="1"/>
        <end position="383"/>
    </location>
</feature>
<keyword evidence="2 5" id="KW-0812">Transmembrane</keyword>
<dbReference type="Proteomes" id="UP001431181">
    <property type="component" value="Unassembled WGS sequence"/>
</dbReference>
<evidence type="ECO:0000256" key="5">
    <source>
        <dbReference type="SAM" id="Phobius"/>
    </source>
</evidence>
<feature type="transmembrane region" description="Helical" evidence="5">
    <location>
        <begin position="125"/>
        <end position="148"/>
    </location>
</feature>
<sequence>MYSFLAFGFVFFDRLAISFLFPFMQEEMNLTNTDLGLLSSVLALAWALSGAVVGAYSDRKGIRKPILLVAIILFSLCSAISGLVTTFLTLLVFRLIMGLAEGPILPLSQYLMAEASSPKRRGFNMGILQGSAAGLLGAVVAPVVLVGLAEYYGWRHAFVLSLIPGLIIAFLVWRFVKPDDAVTSERKHIQKEKVSFIDLLKYRNILVCALISCAYLSWFVVLVSFTPTFLVKQRLLEPSNMATVMSCLGIAWVFWGAVVPAISDRIGRKVTIIVFSLVAACCPIVLMFAQGTLLLSSLVILTYTGLGCFTLFMATIPAETVPKAQLATALGLIMGFGELVGGFAAPMLAGLAADHYGLSAIMWISFFAALTAAFFAIFLKETAPIIVNKTAVLSSNNLGGI</sequence>
<dbReference type="SUPFAM" id="SSF103473">
    <property type="entry name" value="MFS general substrate transporter"/>
    <property type="match status" value="1"/>
</dbReference>
<dbReference type="InterPro" id="IPR036259">
    <property type="entry name" value="MFS_trans_sf"/>
</dbReference>
<feature type="transmembrane region" description="Helical" evidence="5">
    <location>
        <begin position="205"/>
        <end position="230"/>
    </location>
</feature>
<feature type="transmembrane region" description="Helical" evidence="5">
    <location>
        <begin position="154"/>
        <end position="176"/>
    </location>
</feature>
<dbReference type="Pfam" id="PF07690">
    <property type="entry name" value="MFS_1"/>
    <property type="match status" value="1"/>
</dbReference>
<comment type="caution">
    <text evidence="7">The sequence shown here is derived from an EMBL/GenBank/DDBJ whole genome shotgun (WGS) entry which is preliminary data.</text>
</comment>
<dbReference type="PANTHER" id="PTHR23508">
    <property type="entry name" value="CARBOXYLIC ACID TRANSPORTER PROTEIN HOMOLOG"/>
    <property type="match status" value="1"/>
</dbReference>
<dbReference type="PANTHER" id="PTHR23508:SF10">
    <property type="entry name" value="CARBOXYLIC ACID TRANSPORTER PROTEIN HOMOLOG"/>
    <property type="match status" value="1"/>
</dbReference>
<evidence type="ECO:0000313" key="8">
    <source>
        <dbReference type="Proteomes" id="UP001431181"/>
    </source>
</evidence>
<dbReference type="InterPro" id="IPR011701">
    <property type="entry name" value="MFS"/>
</dbReference>
<evidence type="ECO:0000259" key="6">
    <source>
        <dbReference type="PROSITE" id="PS50850"/>
    </source>
</evidence>
<evidence type="ECO:0000256" key="2">
    <source>
        <dbReference type="ARBA" id="ARBA00022692"/>
    </source>
</evidence>
<dbReference type="EMBL" id="JAPEUL010000012">
    <property type="protein sequence ID" value="MCW4631430.1"/>
    <property type="molecule type" value="Genomic_DNA"/>
</dbReference>
<dbReference type="PROSITE" id="PS50850">
    <property type="entry name" value="MFS"/>
    <property type="match status" value="1"/>
</dbReference>
<feature type="transmembrane region" description="Helical" evidence="5">
    <location>
        <begin position="360"/>
        <end position="379"/>
    </location>
</feature>
<feature type="transmembrane region" description="Helical" evidence="5">
    <location>
        <begin position="35"/>
        <end position="54"/>
    </location>
</feature>
<dbReference type="Gene3D" id="1.20.1250.20">
    <property type="entry name" value="MFS general substrate transporter like domains"/>
    <property type="match status" value="2"/>
</dbReference>
<comment type="subcellular location">
    <subcellularLocation>
        <location evidence="1">Membrane</location>
        <topology evidence="1">Multi-pass membrane protein</topology>
    </subcellularLocation>
</comment>
<dbReference type="RefSeq" id="WP_265220762.1">
    <property type="nucleotide sequence ID" value="NZ_JAPEUL010000012.1"/>
</dbReference>
<feature type="transmembrane region" description="Helical" evidence="5">
    <location>
        <begin position="295"/>
        <end position="314"/>
    </location>
</feature>
<evidence type="ECO:0000256" key="3">
    <source>
        <dbReference type="ARBA" id="ARBA00022989"/>
    </source>
</evidence>
<keyword evidence="8" id="KW-1185">Reference proteome</keyword>
<reference evidence="7" key="1">
    <citation type="submission" date="2022-11" db="EMBL/GenBank/DDBJ databases">
        <title>Marinomonas sp. nov., isolated from marine algae.</title>
        <authorList>
            <person name="Choi D.G."/>
            <person name="Kim J.M."/>
            <person name="Lee J.K."/>
            <person name="Baek J.H."/>
            <person name="Jeon C.O."/>
        </authorList>
    </citation>
    <scope>NUCLEOTIDE SEQUENCE</scope>
    <source>
        <strain evidence="7">KJ51-3</strain>
    </source>
</reference>
<organism evidence="7 8">
    <name type="scientific">Marinomonas rhodophyticola</name>
    <dbReference type="NCBI Taxonomy" id="2992803"/>
    <lineage>
        <taxon>Bacteria</taxon>
        <taxon>Pseudomonadati</taxon>
        <taxon>Pseudomonadota</taxon>
        <taxon>Gammaproteobacteria</taxon>
        <taxon>Oceanospirillales</taxon>
        <taxon>Oceanospirillaceae</taxon>
        <taxon>Marinomonas</taxon>
    </lineage>
</organism>
<feature type="transmembrane region" description="Helical" evidence="5">
    <location>
        <begin position="270"/>
        <end position="289"/>
    </location>
</feature>
<evidence type="ECO:0000313" key="7">
    <source>
        <dbReference type="EMBL" id="MCW4631430.1"/>
    </source>
</evidence>
<proteinExistence type="predicted"/>